<evidence type="ECO:0000313" key="8">
    <source>
        <dbReference type="Proteomes" id="UP001596379"/>
    </source>
</evidence>
<sequence length="229" mass="24644">MKYRHSLIALLAVCVLASGCAKKLKPDNLPALSGTVTGSVTYRERIALPPDAKIIVNLEDVTRSGKSGSFIAQQTIRATTQVPIPFNLRYIPEAIDRSHRYAISASILDSQDGVIWTSEEPVPVAFNQPEKPIAILLQRAINPNAVAPPAANSGMAYKCDEVEFIAKFGNDKVQILLAGRTLVLPHVVSGSGARYSDGSNTFWSKGNEALLEINGVSYKGCKTDPLPAK</sequence>
<dbReference type="PANTHER" id="PTHR38013">
    <property type="entry name" value="GLYCOPROTEIN/POLYSACCHARIDE METABOLISM"/>
    <property type="match status" value="1"/>
</dbReference>
<keyword evidence="8" id="KW-1185">Reference proteome</keyword>
<keyword evidence="1 5" id="KW-0732">Signal</keyword>
<evidence type="ECO:0000256" key="5">
    <source>
        <dbReference type="SAM" id="SignalP"/>
    </source>
</evidence>
<dbReference type="Pfam" id="PF09619">
    <property type="entry name" value="YscW"/>
    <property type="match status" value="1"/>
</dbReference>
<dbReference type="InterPro" id="IPR053196">
    <property type="entry name" value="Lipoprotein_YbaY-like"/>
</dbReference>
<dbReference type="RefSeq" id="WP_382232465.1">
    <property type="nucleotide sequence ID" value="NZ_JBHTCC010000001.1"/>
</dbReference>
<keyword evidence="3" id="KW-0564">Palmitate</keyword>
<evidence type="ECO:0000256" key="4">
    <source>
        <dbReference type="ARBA" id="ARBA00023288"/>
    </source>
</evidence>
<comment type="caution">
    <text evidence="7">The sequence shown here is derived from an EMBL/GenBank/DDBJ whole genome shotgun (WGS) entry which is preliminary data.</text>
</comment>
<organism evidence="7 8">
    <name type="scientific">Herminiimonas aquatilis</name>
    <dbReference type="NCBI Taxonomy" id="345342"/>
    <lineage>
        <taxon>Bacteria</taxon>
        <taxon>Pseudomonadati</taxon>
        <taxon>Pseudomonadota</taxon>
        <taxon>Betaproteobacteria</taxon>
        <taxon>Burkholderiales</taxon>
        <taxon>Oxalobacteraceae</taxon>
        <taxon>Herminiimonas</taxon>
    </lineage>
</organism>
<evidence type="ECO:0000256" key="1">
    <source>
        <dbReference type="ARBA" id="ARBA00022729"/>
    </source>
</evidence>
<protein>
    <submittedName>
        <fullName evidence="7">YbaY family lipoprotein</fullName>
    </submittedName>
</protein>
<keyword evidence="4 7" id="KW-0449">Lipoprotein</keyword>
<dbReference type="Gene3D" id="2.40.128.200">
    <property type="match status" value="1"/>
</dbReference>
<dbReference type="SUPFAM" id="SSF141488">
    <property type="entry name" value="YdhA-like"/>
    <property type="match status" value="1"/>
</dbReference>
<evidence type="ECO:0000259" key="6">
    <source>
        <dbReference type="Pfam" id="PF09864"/>
    </source>
</evidence>
<accession>A0ABW2J2E4</accession>
<keyword evidence="2" id="KW-0472">Membrane</keyword>
<gene>
    <name evidence="7" type="ORF">ACFQO0_02505</name>
</gene>
<reference evidence="8" key="1">
    <citation type="journal article" date="2019" name="Int. J. Syst. Evol. Microbiol.">
        <title>The Global Catalogue of Microorganisms (GCM) 10K type strain sequencing project: providing services to taxonomists for standard genome sequencing and annotation.</title>
        <authorList>
            <consortium name="The Broad Institute Genomics Platform"/>
            <consortium name="The Broad Institute Genome Sequencing Center for Infectious Disease"/>
            <person name="Wu L."/>
            <person name="Ma J."/>
        </authorList>
    </citation>
    <scope>NUCLEOTIDE SEQUENCE [LARGE SCALE GENOMIC DNA]</scope>
    <source>
        <strain evidence="8">CCUG 36956</strain>
    </source>
</reference>
<feature type="signal peptide" evidence="5">
    <location>
        <begin position="1"/>
        <end position="17"/>
    </location>
</feature>
<dbReference type="InterPro" id="IPR039366">
    <property type="entry name" value="Pilotin"/>
</dbReference>
<dbReference type="Proteomes" id="UP001596379">
    <property type="component" value="Unassembled WGS sequence"/>
</dbReference>
<dbReference type="PROSITE" id="PS51257">
    <property type="entry name" value="PROKAR_LIPOPROTEIN"/>
    <property type="match status" value="1"/>
</dbReference>
<proteinExistence type="predicted"/>
<name>A0ABW2J2E4_9BURK</name>
<evidence type="ECO:0000256" key="3">
    <source>
        <dbReference type="ARBA" id="ARBA00023139"/>
    </source>
</evidence>
<dbReference type="InterPro" id="IPR018660">
    <property type="entry name" value="MliC"/>
</dbReference>
<evidence type="ECO:0000256" key="2">
    <source>
        <dbReference type="ARBA" id="ARBA00023136"/>
    </source>
</evidence>
<feature type="domain" description="C-type lysozyme inhibitor" evidence="6">
    <location>
        <begin position="157"/>
        <end position="216"/>
    </location>
</feature>
<dbReference type="EMBL" id="JBHTCC010000001">
    <property type="protein sequence ID" value="MFC7297302.1"/>
    <property type="molecule type" value="Genomic_DNA"/>
</dbReference>
<evidence type="ECO:0000313" key="7">
    <source>
        <dbReference type="EMBL" id="MFC7297302.1"/>
    </source>
</evidence>
<dbReference type="Pfam" id="PF09864">
    <property type="entry name" value="MliC"/>
    <property type="match status" value="1"/>
</dbReference>
<dbReference type="InterPro" id="IPR036328">
    <property type="entry name" value="MliC_sf"/>
</dbReference>
<dbReference type="PANTHER" id="PTHR38013:SF1">
    <property type="entry name" value="GLYCOPROTEIN_POLYSACCHARIDE METABOLISM"/>
    <property type="match status" value="1"/>
</dbReference>
<feature type="chain" id="PRO_5047343755" evidence="5">
    <location>
        <begin position="18"/>
        <end position="229"/>
    </location>
</feature>